<reference evidence="2 3" key="1">
    <citation type="journal article" date="2019" name="Int. J. Syst. Evol. Microbiol.">
        <title>The Global Catalogue of Microorganisms (GCM) 10K type strain sequencing project: providing services to taxonomists for standard genome sequencing and annotation.</title>
        <authorList>
            <consortium name="The Broad Institute Genomics Platform"/>
            <consortium name="The Broad Institute Genome Sequencing Center for Infectious Disease"/>
            <person name="Wu L."/>
            <person name="Ma J."/>
        </authorList>
    </citation>
    <scope>NUCLEOTIDE SEQUENCE [LARGE SCALE GENOMIC DNA]</scope>
    <source>
        <strain evidence="2 3">JCM 15134</strain>
    </source>
</reference>
<dbReference type="Pfam" id="PF22016">
    <property type="entry name" value="DUF6933"/>
    <property type="match status" value="1"/>
</dbReference>
<dbReference type="InterPro" id="IPR053864">
    <property type="entry name" value="DUF6933"/>
</dbReference>
<evidence type="ECO:0000313" key="2">
    <source>
        <dbReference type="EMBL" id="GAA0685708.1"/>
    </source>
</evidence>
<sequence length="183" mass="20586">MRIHVTKKLSDKLINAGVILASSPEEASSALGDWHASIITIQQRQCLVFTHDQTRFSLVLTGVMQEELQALTLRFKDVLANTMFKLGFPDKLISRATGHISELSFDTQCSRSVQASLRTKVIDLESYTWDGTDIMDLSPYSLSASLCERPCRTKGMKKSECLWPASEMRKLLEHLPDTNETVH</sequence>
<feature type="domain" description="DUF6933" evidence="1">
    <location>
        <begin position="3"/>
        <end position="165"/>
    </location>
</feature>
<organism evidence="2 3">
    <name type="scientific">Marinobacterium maritimum</name>
    <dbReference type="NCBI Taxonomy" id="500162"/>
    <lineage>
        <taxon>Bacteria</taxon>
        <taxon>Pseudomonadati</taxon>
        <taxon>Pseudomonadota</taxon>
        <taxon>Gammaproteobacteria</taxon>
        <taxon>Oceanospirillales</taxon>
        <taxon>Oceanospirillaceae</taxon>
        <taxon>Marinobacterium</taxon>
    </lineage>
</organism>
<dbReference type="Proteomes" id="UP001499915">
    <property type="component" value="Unassembled WGS sequence"/>
</dbReference>
<accession>A0ABN1I3M5</accession>
<evidence type="ECO:0000259" key="1">
    <source>
        <dbReference type="Pfam" id="PF22016"/>
    </source>
</evidence>
<dbReference type="RefSeq" id="WP_343802968.1">
    <property type="nucleotide sequence ID" value="NZ_BAAAET010000001.1"/>
</dbReference>
<proteinExistence type="predicted"/>
<dbReference type="EMBL" id="BAAAET010000001">
    <property type="protein sequence ID" value="GAA0685708.1"/>
    <property type="molecule type" value="Genomic_DNA"/>
</dbReference>
<gene>
    <name evidence="2" type="ORF">GCM10009104_09240</name>
</gene>
<name>A0ABN1I3M5_9GAMM</name>
<comment type="caution">
    <text evidence="2">The sequence shown here is derived from an EMBL/GenBank/DDBJ whole genome shotgun (WGS) entry which is preliminary data.</text>
</comment>
<keyword evidence="3" id="KW-1185">Reference proteome</keyword>
<evidence type="ECO:0000313" key="3">
    <source>
        <dbReference type="Proteomes" id="UP001499915"/>
    </source>
</evidence>
<protein>
    <recommendedName>
        <fullName evidence="1">DUF6933 domain-containing protein</fullName>
    </recommendedName>
</protein>